<feature type="domain" description="Arm DNA-binding" evidence="1">
    <location>
        <begin position="9"/>
        <end position="93"/>
    </location>
</feature>
<dbReference type="AlphaFoldDB" id="A0AAU9DCG0"/>
<evidence type="ECO:0000313" key="3">
    <source>
        <dbReference type="Proteomes" id="UP001348817"/>
    </source>
</evidence>
<evidence type="ECO:0000313" key="2">
    <source>
        <dbReference type="EMBL" id="BDD08530.1"/>
    </source>
</evidence>
<dbReference type="Proteomes" id="UP001348817">
    <property type="component" value="Chromosome"/>
</dbReference>
<organism evidence="2 3">
    <name type="scientific">Fulvitalea axinellae</name>
    <dbReference type="NCBI Taxonomy" id="1182444"/>
    <lineage>
        <taxon>Bacteria</taxon>
        <taxon>Pseudomonadati</taxon>
        <taxon>Bacteroidota</taxon>
        <taxon>Cytophagia</taxon>
        <taxon>Cytophagales</taxon>
        <taxon>Persicobacteraceae</taxon>
        <taxon>Fulvitalea</taxon>
    </lineage>
</organism>
<name>A0AAU9DCG0_9BACT</name>
<keyword evidence="3" id="KW-1185">Reference proteome</keyword>
<sequence>MNMNIKIMFWLRRNREAKSLVSPVYCRLSYAGKRIEIATGVSVPASKWKNGLVKGNGAVEKAQNMMLKSMMAELILICNSMDKSDTSFSLVDVKKNIWV</sequence>
<protein>
    <recommendedName>
        <fullName evidence="1">Arm DNA-binding domain-containing protein</fullName>
    </recommendedName>
</protein>
<gene>
    <name evidence="2" type="ORF">FUAX_09620</name>
</gene>
<dbReference type="KEGG" id="fax:FUAX_09620"/>
<accession>A0AAU9DCG0</accession>
<dbReference type="Pfam" id="PF17293">
    <property type="entry name" value="Arm-DNA-bind_5"/>
    <property type="match status" value="1"/>
</dbReference>
<dbReference type="InterPro" id="IPR035386">
    <property type="entry name" value="Arm-DNA-bind_5"/>
</dbReference>
<evidence type="ECO:0000259" key="1">
    <source>
        <dbReference type="Pfam" id="PF17293"/>
    </source>
</evidence>
<proteinExistence type="predicted"/>
<dbReference type="EMBL" id="AP025314">
    <property type="protein sequence ID" value="BDD08530.1"/>
    <property type="molecule type" value="Genomic_DNA"/>
</dbReference>
<reference evidence="2 3" key="1">
    <citation type="submission" date="2021-12" db="EMBL/GenBank/DDBJ databases">
        <title>Genome sequencing of bacteria with rrn-lacking chromosome and rrn-plasmid.</title>
        <authorList>
            <person name="Anda M."/>
            <person name="Iwasaki W."/>
        </authorList>
    </citation>
    <scope>NUCLEOTIDE SEQUENCE [LARGE SCALE GENOMIC DNA]</scope>
    <source>
        <strain evidence="2 3">DSM 100852</strain>
    </source>
</reference>